<dbReference type="Proteomes" id="UP000178490">
    <property type="component" value="Unassembled WGS sequence"/>
</dbReference>
<feature type="domain" description="Alanine racemase C-terminal" evidence="7">
    <location>
        <begin position="242"/>
        <end position="370"/>
    </location>
</feature>
<evidence type="ECO:0000313" key="8">
    <source>
        <dbReference type="EMBL" id="OGH90102.1"/>
    </source>
</evidence>
<evidence type="ECO:0000256" key="6">
    <source>
        <dbReference type="PIRSR" id="PIRSR600821-52"/>
    </source>
</evidence>
<feature type="active site" description="Proton acceptor; specific for L-alanine" evidence="4">
    <location>
        <position position="263"/>
    </location>
</feature>
<feature type="active site" description="Proton acceptor; specific for D-alanine" evidence="4">
    <location>
        <position position="34"/>
    </location>
</feature>
<dbReference type="SUPFAM" id="SSF51419">
    <property type="entry name" value="PLP-binding barrel"/>
    <property type="match status" value="1"/>
</dbReference>
<dbReference type="PANTHER" id="PTHR30511">
    <property type="entry name" value="ALANINE RACEMASE"/>
    <property type="match status" value="1"/>
</dbReference>
<dbReference type="PRINTS" id="PR00992">
    <property type="entry name" value="ALARACEMASE"/>
</dbReference>
<dbReference type="PROSITE" id="PS00395">
    <property type="entry name" value="ALANINE_RACEMASE"/>
    <property type="match status" value="1"/>
</dbReference>
<dbReference type="InterPro" id="IPR009006">
    <property type="entry name" value="Ala_racemase/Decarboxylase_C"/>
</dbReference>
<evidence type="ECO:0000256" key="4">
    <source>
        <dbReference type="HAMAP-Rule" id="MF_01201"/>
    </source>
</evidence>
<feature type="binding site" evidence="4 6">
    <location>
        <position position="135"/>
    </location>
    <ligand>
        <name>substrate</name>
    </ligand>
</feature>
<evidence type="ECO:0000256" key="5">
    <source>
        <dbReference type="PIRSR" id="PIRSR600821-50"/>
    </source>
</evidence>
<dbReference type="PANTHER" id="PTHR30511:SF0">
    <property type="entry name" value="ALANINE RACEMASE, CATABOLIC-RELATED"/>
    <property type="match status" value="1"/>
</dbReference>
<dbReference type="FunFam" id="3.20.20.10:FF:000002">
    <property type="entry name" value="Alanine racemase"/>
    <property type="match status" value="1"/>
</dbReference>
<comment type="caution">
    <text evidence="8">The sequence shown here is derived from an EMBL/GenBank/DDBJ whole genome shotgun (WGS) entry which is preliminary data.</text>
</comment>
<dbReference type="Pfam" id="PF01168">
    <property type="entry name" value="Ala_racemase_N"/>
    <property type="match status" value="1"/>
</dbReference>
<dbReference type="InterPro" id="IPR001608">
    <property type="entry name" value="Ala_racemase_N"/>
</dbReference>
<keyword evidence="3 4" id="KW-0413">Isomerase</keyword>
<evidence type="ECO:0000256" key="1">
    <source>
        <dbReference type="ARBA" id="ARBA00001933"/>
    </source>
</evidence>
<dbReference type="EC" id="5.1.1.1" evidence="4"/>
<gene>
    <name evidence="8" type="ORF">A2537_00135</name>
</gene>
<comment type="similarity">
    <text evidence="4">Belongs to the alanine racemase family.</text>
</comment>
<comment type="pathway">
    <text evidence="4">Amino-acid biosynthesis; D-alanine biosynthesis; D-alanine from L-alanine: step 1/1.</text>
</comment>
<dbReference type="EMBL" id="MFRC01000008">
    <property type="protein sequence ID" value="OGH90102.1"/>
    <property type="molecule type" value="Genomic_DNA"/>
</dbReference>
<evidence type="ECO:0000313" key="9">
    <source>
        <dbReference type="Proteomes" id="UP000178490"/>
    </source>
</evidence>
<dbReference type="InterPro" id="IPR011079">
    <property type="entry name" value="Ala_racemase_C"/>
</dbReference>
<feature type="binding site" evidence="4 6">
    <location>
        <position position="311"/>
    </location>
    <ligand>
        <name>substrate</name>
    </ligand>
</feature>
<evidence type="ECO:0000256" key="3">
    <source>
        <dbReference type="ARBA" id="ARBA00023235"/>
    </source>
</evidence>
<keyword evidence="2 4" id="KW-0663">Pyridoxal phosphate</keyword>
<evidence type="ECO:0000256" key="2">
    <source>
        <dbReference type="ARBA" id="ARBA00022898"/>
    </source>
</evidence>
<dbReference type="NCBIfam" id="TIGR00492">
    <property type="entry name" value="alr"/>
    <property type="match status" value="1"/>
</dbReference>
<dbReference type="CDD" id="cd00430">
    <property type="entry name" value="PLPDE_III_AR"/>
    <property type="match status" value="1"/>
</dbReference>
<proteinExistence type="inferred from homology"/>
<dbReference type="GO" id="GO:0008784">
    <property type="term" value="F:alanine racemase activity"/>
    <property type="evidence" value="ECO:0007669"/>
    <property type="project" value="UniProtKB-UniRule"/>
</dbReference>
<dbReference type="Gene3D" id="3.20.20.10">
    <property type="entry name" value="Alanine racemase"/>
    <property type="match status" value="1"/>
</dbReference>
<protein>
    <recommendedName>
        <fullName evidence="4">Alanine racemase</fullName>
        <ecNumber evidence="4">5.1.1.1</ecNumber>
    </recommendedName>
</protein>
<dbReference type="HAMAP" id="MF_01201">
    <property type="entry name" value="Ala_racemase"/>
    <property type="match status" value="1"/>
</dbReference>
<dbReference type="Gene3D" id="2.40.37.10">
    <property type="entry name" value="Lyase, Ornithine Decarboxylase, Chain A, domain 1"/>
    <property type="match status" value="1"/>
</dbReference>
<comment type="catalytic activity">
    <reaction evidence="4">
        <text>L-alanine = D-alanine</text>
        <dbReference type="Rhea" id="RHEA:20249"/>
        <dbReference type="ChEBI" id="CHEBI:57416"/>
        <dbReference type="ChEBI" id="CHEBI:57972"/>
        <dbReference type="EC" id="5.1.1.1"/>
    </reaction>
</comment>
<dbReference type="GO" id="GO:0030632">
    <property type="term" value="P:D-alanine biosynthetic process"/>
    <property type="evidence" value="ECO:0007669"/>
    <property type="project" value="UniProtKB-UniRule"/>
</dbReference>
<dbReference type="UniPathway" id="UPA00042">
    <property type="reaction ID" value="UER00497"/>
</dbReference>
<sequence>MLTQVVINRKAIEHNIKQFKKLIGKDVLLMPVVKSNAYGHGMIEVAKICDLNSFVDRICVVNLDEAIHLISAGIKKPIMILSFYELDAKKIKIAIKNGVIFPVYLKEQTVFLNNIAKALGCDVNVHLKIDTGTTRIGIAPNDALSFASEIVDLRCLHLEGAWSHFASSEDDLEYTKKQQTTFEKVIEELEKNDIYIPIKHFACSAATIFHKTARYDAIRLGLSLYGLYPNEKSKSNIKLLPALSLNTKIIQVKSVEAKTKIGYGGTYITKQKSTIAILPVGYWDGLDRKLSNVGQVIVNGIKCPIRGRICMNLTMIDITKVKNIKVGDDVIIIGKQGSSTITVDDLAKQIGTINYEVVDRINPLLPRIIV</sequence>
<dbReference type="AlphaFoldDB" id="A0A1F6P1Q6"/>
<feature type="modified residue" description="N6-(pyridoxal phosphate)lysine" evidence="4 5">
    <location>
        <position position="34"/>
    </location>
</feature>
<dbReference type="GO" id="GO:0030170">
    <property type="term" value="F:pyridoxal phosphate binding"/>
    <property type="evidence" value="ECO:0007669"/>
    <property type="project" value="UniProtKB-UniRule"/>
</dbReference>
<dbReference type="SMART" id="SM01005">
    <property type="entry name" value="Ala_racemase_C"/>
    <property type="match status" value="1"/>
</dbReference>
<evidence type="ECO:0000259" key="7">
    <source>
        <dbReference type="SMART" id="SM01005"/>
    </source>
</evidence>
<accession>A0A1F6P1Q6</accession>
<dbReference type="InterPro" id="IPR020622">
    <property type="entry name" value="Ala_racemase_pyridoxalP-BS"/>
</dbReference>
<dbReference type="GO" id="GO:0005829">
    <property type="term" value="C:cytosol"/>
    <property type="evidence" value="ECO:0007669"/>
    <property type="project" value="TreeGrafter"/>
</dbReference>
<dbReference type="SUPFAM" id="SSF50621">
    <property type="entry name" value="Alanine racemase C-terminal domain-like"/>
    <property type="match status" value="1"/>
</dbReference>
<dbReference type="InterPro" id="IPR029066">
    <property type="entry name" value="PLP-binding_barrel"/>
</dbReference>
<dbReference type="InterPro" id="IPR000821">
    <property type="entry name" value="Ala_racemase"/>
</dbReference>
<name>A0A1F6P1Q6_9BACT</name>
<dbReference type="Pfam" id="PF00842">
    <property type="entry name" value="Ala_racemase_C"/>
    <property type="match status" value="1"/>
</dbReference>
<comment type="function">
    <text evidence="4">Catalyzes the interconversion of L-alanine and D-alanine. May also act on other amino acids.</text>
</comment>
<organism evidence="8 9">
    <name type="scientific">Candidatus Magasanikbacteria bacterium RIFOXYD2_FULL_36_9</name>
    <dbReference type="NCBI Taxonomy" id="1798707"/>
    <lineage>
        <taxon>Bacteria</taxon>
        <taxon>Candidatus Magasanikiibacteriota</taxon>
    </lineage>
</organism>
<comment type="cofactor">
    <cofactor evidence="1 4 5">
        <name>pyridoxal 5'-phosphate</name>
        <dbReference type="ChEBI" id="CHEBI:597326"/>
    </cofactor>
</comment>
<reference evidence="8 9" key="1">
    <citation type="journal article" date="2016" name="Nat. Commun.">
        <title>Thousands of microbial genomes shed light on interconnected biogeochemical processes in an aquifer system.</title>
        <authorList>
            <person name="Anantharaman K."/>
            <person name="Brown C.T."/>
            <person name="Hug L.A."/>
            <person name="Sharon I."/>
            <person name="Castelle C.J."/>
            <person name="Probst A.J."/>
            <person name="Thomas B.C."/>
            <person name="Singh A."/>
            <person name="Wilkins M.J."/>
            <person name="Karaoz U."/>
            <person name="Brodie E.L."/>
            <person name="Williams K.H."/>
            <person name="Hubbard S.S."/>
            <person name="Banfield J.F."/>
        </authorList>
    </citation>
    <scope>NUCLEOTIDE SEQUENCE [LARGE SCALE GENOMIC DNA]</scope>
</reference>